<dbReference type="Pfam" id="PF12679">
    <property type="entry name" value="ABC2_membrane_2"/>
    <property type="match status" value="1"/>
</dbReference>
<feature type="transmembrane region" description="Helical" evidence="1">
    <location>
        <begin position="157"/>
        <end position="180"/>
    </location>
</feature>
<dbReference type="EMBL" id="FRAN01000001">
    <property type="protein sequence ID" value="SHK29265.1"/>
    <property type="molecule type" value="Genomic_DNA"/>
</dbReference>
<proteinExistence type="predicted"/>
<dbReference type="PANTHER" id="PTHR37305">
    <property type="entry name" value="INTEGRAL MEMBRANE PROTEIN-RELATED"/>
    <property type="match status" value="1"/>
</dbReference>
<dbReference type="PANTHER" id="PTHR37305:SF2">
    <property type="entry name" value="BACITRACIN TRANSPORT PERMEASE PROTEIN BCRB"/>
    <property type="match status" value="1"/>
</dbReference>
<dbReference type="OrthoDB" id="204776at2157"/>
<reference evidence="3" key="3">
    <citation type="submission" date="2016-11" db="EMBL/GenBank/DDBJ databases">
        <authorList>
            <person name="Jaros S."/>
            <person name="Januszkiewicz K."/>
            <person name="Wedrychowicz H."/>
        </authorList>
    </citation>
    <scope>NUCLEOTIDE SEQUENCE [LARGE SCALE GENOMIC DNA]</scope>
    <source>
        <strain evidence="3">DX253</strain>
    </source>
</reference>
<reference evidence="2 4" key="1">
    <citation type="journal article" date="2014" name="ISME J.">
        <title>Trehalose/2-sulfotrehalose biosynthesis and glycine-betaine uptake are widely spread mechanisms for osmoadaptation in the Halobacteriales.</title>
        <authorList>
            <person name="Youssef N.H."/>
            <person name="Savage-Ashlock K.N."/>
            <person name="McCully A.L."/>
            <person name="Luedtke B."/>
            <person name="Shaw E.I."/>
            <person name="Hoff W.D."/>
            <person name="Elshahed M.S."/>
        </authorList>
    </citation>
    <scope>NUCLEOTIDE SEQUENCE [LARGE SCALE GENOMIC DNA]</scope>
    <source>
        <strain evidence="2 4">DX253</strain>
    </source>
</reference>
<dbReference type="PATRIC" id="fig|797209.4.peg.3716"/>
<evidence type="ECO:0000313" key="4">
    <source>
        <dbReference type="Proteomes" id="UP000003751"/>
    </source>
</evidence>
<gene>
    <name evidence="3" type="ORF">SAMN05444342_1223</name>
    <name evidence="2" type="ORF">ZOD2009_18954</name>
</gene>
<dbReference type="AlphaFoldDB" id="E7QYA1"/>
<protein>
    <submittedName>
        <fullName evidence="3">ABC-2 type transport system permease protein</fullName>
    </submittedName>
</protein>
<dbReference type="eggNOG" id="arCOG02438">
    <property type="taxonomic scope" value="Archaea"/>
</dbReference>
<dbReference type="GO" id="GO:0140359">
    <property type="term" value="F:ABC-type transporter activity"/>
    <property type="evidence" value="ECO:0007669"/>
    <property type="project" value="InterPro"/>
</dbReference>
<dbReference type="EMBL" id="AEMG01000025">
    <property type="protein sequence ID" value="EFW90567.1"/>
    <property type="molecule type" value="Genomic_DNA"/>
</dbReference>
<evidence type="ECO:0000256" key="1">
    <source>
        <dbReference type="SAM" id="Phobius"/>
    </source>
</evidence>
<evidence type="ECO:0000313" key="3">
    <source>
        <dbReference type="EMBL" id="SHK29265.1"/>
    </source>
</evidence>
<feature type="transmembrane region" description="Helical" evidence="1">
    <location>
        <begin position="125"/>
        <end position="145"/>
    </location>
</feature>
<keyword evidence="1" id="KW-0812">Transmembrane</keyword>
<evidence type="ECO:0000313" key="5">
    <source>
        <dbReference type="Proteomes" id="UP000184203"/>
    </source>
</evidence>
<dbReference type="GO" id="GO:0005886">
    <property type="term" value="C:plasma membrane"/>
    <property type="evidence" value="ECO:0007669"/>
    <property type="project" value="UniProtKB-SubCell"/>
</dbReference>
<sequence length="264" mass="28900">MFEITNFEMGRRVRGTLLLSGSLIAFVVLTIALFPSIQQSGVNLDAYIQNLPEEARRAFIGDVDSITTIDGYLASQFYQIAWLLGLGIYYAYAGASSVAKEMENGTLELVLAHPVTRTRLVMGKYLALIPSMLAVNAFTFLSVYVSVEFIGEFLDPGYLLALHAYSIVYFLACASLGMVASVRFDTARRARTVGVGAIFGMFLVDTVTFGTDYEWIGDFAFTRYFDVGKILTDGTVSADDFAVLAVAAVALLVVSAELFERRDV</sequence>
<reference evidence="5" key="2">
    <citation type="submission" date="2016-11" db="EMBL/GenBank/DDBJ databases">
        <authorList>
            <person name="Varghese N."/>
            <person name="Submissions S."/>
        </authorList>
    </citation>
    <scope>NUCLEOTIDE SEQUENCE [LARGE SCALE GENOMIC DNA]</scope>
    <source>
        <strain evidence="5">DX253</strain>
    </source>
</reference>
<feature type="transmembrane region" description="Helical" evidence="1">
    <location>
        <begin position="241"/>
        <end position="259"/>
    </location>
</feature>
<keyword evidence="5" id="KW-1185">Reference proteome</keyword>
<keyword evidence="1" id="KW-0472">Membrane</keyword>
<feature type="transmembrane region" description="Helical" evidence="1">
    <location>
        <begin position="72"/>
        <end position="92"/>
    </location>
</feature>
<feature type="transmembrane region" description="Helical" evidence="1">
    <location>
        <begin position="16"/>
        <end position="37"/>
    </location>
</feature>
<dbReference type="Proteomes" id="UP000003751">
    <property type="component" value="Unassembled WGS sequence"/>
</dbReference>
<evidence type="ECO:0000313" key="2">
    <source>
        <dbReference type="EMBL" id="EFW90567.1"/>
    </source>
</evidence>
<organism evidence="2 4">
    <name type="scientific">Haladaptatus paucihalophilus DX253</name>
    <dbReference type="NCBI Taxonomy" id="797209"/>
    <lineage>
        <taxon>Archaea</taxon>
        <taxon>Methanobacteriati</taxon>
        <taxon>Methanobacteriota</taxon>
        <taxon>Stenosarchaea group</taxon>
        <taxon>Halobacteria</taxon>
        <taxon>Halobacteriales</taxon>
        <taxon>Haladaptataceae</taxon>
        <taxon>Haladaptatus</taxon>
    </lineage>
</organism>
<dbReference type="Proteomes" id="UP000184203">
    <property type="component" value="Unassembled WGS sequence"/>
</dbReference>
<name>E7QYA1_HALPU</name>
<dbReference type="RefSeq" id="WP_007982492.1">
    <property type="nucleotide sequence ID" value="NZ_AEMG01000025.1"/>
</dbReference>
<dbReference type="STRING" id="797209.GCA_000376445_02897"/>
<keyword evidence="1" id="KW-1133">Transmembrane helix</keyword>
<feature type="transmembrane region" description="Helical" evidence="1">
    <location>
        <begin position="192"/>
        <end position="211"/>
    </location>
</feature>
<accession>E7QYA1</accession>